<dbReference type="AlphaFoldDB" id="W2KBT8"/>
<dbReference type="EMBL" id="KI682196">
    <property type="protein sequence ID" value="ETL82562.1"/>
    <property type="molecule type" value="Genomic_DNA"/>
</dbReference>
<dbReference type="OrthoDB" id="129243at2759"/>
<evidence type="ECO:0000313" key="1">
    <source>
        <dbReference type="EMBL" id="ETL82562.1"/>
    </source>
</evidence>
<dbReference type="Pfam" id="PF13637">
    <property type="entry name" value="Ank_4"/>
    <property type="match status" value="1"/>
</dbReference>
<dbReference type="SUPFAM" id="SSF48403">
    <property type="entry name" value="Ankyrin repeat"/>
    <property type="match status" value="1"/>
</dbReference>
<reference evidence="1" key="1">
    <citation type="submission" date="2013-11" db="EMBL/GenBank/DDBJ databases">
        <title>The Genome Sequence of Phytophthora parasitica CHvinca01.</title>
        <authorList>
            <consortium name="The Broad Institute Genomics Platform"/>
            <person name="Russ C."/>
            <person name="Tyler B."/>
            <person name="Panabieres F."/>
            <person name="Shan W."/>
            <person name="Tripathy S."/>
            <person name="Grunwald N."/>
            <person name="Machado M."/>
            <person name="Johnson C.S."/>
            <person name="Arredondo F."/>
            <person name="Hong C."/>
            <person name="Coffey M."/>
            <person name="Young S.K."/>
            <person name="Zeng Q."/>
            <person name="Gargeya S."/>
            <person name="Fitzgerald M."/>
            <person name="Abouelleil A."/>
            <person name="Alvarado L."/>
            <person name="Chapman S.B."/>
            <person name="Gainer-Dewar J."/>
            <person name="Goldberg J."/>
            <person name="Griggs A."/>
            <person name="Gujja S."/>
            <person name="Hansen M."/>
            <person name="Howarth C."/>
            <person name="Imamovic A."/>
            <person name="Ireland A."/>
            <person name="Larimer J."/>
            <person name="McCowan C."/>
            <person name="Murphy C."/>
            <person name="Pearson M."/>
            <person name="Poon T.W."/>
            <person name="Priest M."/>
            <person name="Roberts A."/>
            <person name="Saif S."/>
            <person name="Shea T."/>
            <person name="Sykes S."/>
            <person name="Wortman J."/>
            <person name="Nusbaum C."/>
            <person name="Birren B."/>
        </authorList>
    </citation>
    <scope>NUCLEOTIDE SEQUENCE [LARGE SCALE GENOMIC DNA]</scope>
    <source>
        <strain evidence="1">CHvinca01</strain>
    </source>
</reference>
<gene>
    <name evidence="1" type="ORF">L917_17302</name>
</gene>
<dbReference type="InterPro" id="IPR002110">
    <property type="entry name" value="Ankyrin_rpt"/>
</dbReference>
<accession>W2KBT8</accession>
<dbReference type="VEuPathDB" id="FungiDB:PPTG_16660"/>
<sequence length="357" mass="39142">MEIMAGVRVACRADSRIQPLGHVVQMIDEFADVSPFWTLLGAVKLGSARLVHRVLCHTCESLRDQNNLQQFEHATRPAAVMGNLQVMQLLHEVGVVALNNTTAVAAALSGDLSFLKWVQATAPRLFHHARSWAEQVEFDVAAERGCLNTVQWLVEAFPGTVWSLGPAALGGNLETVKWLHEHANLGEVQQDFPFGTLNRISFELCMQYFEECSGEETELKALAANRNDGCSPEAVNGTAEAGNLQILLWLNTHYSAQWTSQAMDRAAQGGHLGIVQWMHHTRNEGCSTAEGCTQDAVDHAAGSGHLDVVQFLYANRTEGGTAIAAVLTEERGMFEVLRWFAEQNIGLVIPGEEDEDL</sequence>
<dbReference type="InterPro" id="IPR052050">
    <property type="entry name" value="SecEffector_AnkRepeat"/>
</dbReference>
<dbReference type="Proteomes" id="UP000054423">
    <property type="component" value="Unassembled WGS sequence"/>
</dbReference>
<dbReference type="Gene3D" id="1.25.40.20">
    <property type="entry name" value="Ankyrin repeat-containing domain"/>
    <property type="match status" value="1"/>
</dbReference>
<dbReference type="PANTHER" id="PTHR46586">
    <property type="entry name" value="ANKYRIN REPEAT-CONTAINING PROTEIN"/>
    <property type="match status" value="1"/>
</dbReference>
<name>W2KBT8_PHYNI</name>
<dbReference type="PANTHER" id="PTHR46586:SF3">
    <property type="entry name" value="ANKYRIN REPEAT-CONTAINING PROTEIN"/>
    <property type="match status" value="1"/>
</dbReference>
<dbReference type="InterPro" id="IPR036770">
    <property type="entry name" value="Ankyrin_rpt-contain_sf"/>
</dbReference>
<organism evidence="1">
    <name type="scientific">Phytophthora nicotianae</name>
    <name type="common">Potato buckeye rot agent</name>
    <name type="synonym">Phytophthora parasitica</name>
    <dbReference type="NCBI Taxonomy" id="4792"/>
    <lineage>
        <taxon>Eukaryota</taxon>
        <taxon>Sar</taxon>
        <taxon>Stramenopiles</taxon>
        <taxon>Oomycota</taxon>
        <taxon>Peronosporomycetes</taxon>
        <taxon>Peronosporales</taxon>
        <taxon>Peronosporaceae</taxon>
        <taxon>Phytophthora</taxon>
    </lineage>
</organism>
<proteinExistence type="predicted"/>
<protein>
    <submittedName>
        <fullName evidence="1">Uncharacterized protein</fullName>
    </submittedName>
</protein>